<protein>
    <submittedName>
        <fullName evidence="2">Uncharacterized protein</fullName>
    </submittedName>
</protein>
<feature type="signal peptide" evidence="1">
    <location>
        <begin position="1"/>
        <end position="35"/>
    </location>
</feature>
<evidence type="ECO:0000256" key="1">
    <source>
        <dbReference type="SAM" id="SignalP"/>
    </source>
</evidence>
<dbReference type="OrthoDB" id="543916at2759"/>
<gene>
    <name evidence="2" type="ORF">TSOC_012436</name>
</gene>
<evidence type="ECO:0000313" key="2">
    <source>
        <dbReference type="EMBL" id="PNH01662.1"/>
    </source>
</evidence>
<keyword evidence="3" id="KW-1185">Reference proteome</keyword>
<organism evidence="2 3">
    <name type="scientific">Tetrabaena socialis</name>
    <dbReference type="NCBI Taxonomy" id="47790"/>
    <lineage>
        <taxon>Eukaryota</taxon>
        <taxon>Viridiplantae</taxon>
        <taxon>Chlorophyta</taxon>
        <taxon>core chlorophytes</taxon>
        <taxon>Chlorophyceae</taxon>
        <taxon>CS clade</taxon>
        <taxon>Chlamydomonadales</taxon>
        <taxon>Tetrabaenaceae</taxon>
        <taxon>Tetrabaena</taxon>
    </lineage>
</organism>
<feature type="chain" id="PRO_5014347500" evidence="1">
    <location>
        <begin position="36"/>
        <end position="841"/>
    </location>
</feature>
<dbReference type="Proteomes" id="UP000236333">
    <property type="component" value="Unassembled WGS sequence"/>
</dbReference>
<dbReference type="EMBL" id="PGGS01000826">
    <property type="protein sequence ID" value="PNH01662.1"/>
    <property type="molecule type" value="Genomic_DNA"/>
</dbReference>
<accession>A0A2J7ZN14</accession>
<dbReference type="AlphaFoldDB" id="A0A2J7ZN14"/>
<proteinExistence type="predicted"/>
<keyword evidence="1" id="KW-0732">Signal</keyword>
<evidence type="ECO:0000313" key="3">
    <source>
        <dbReference type="Proteomes" id="UP000236333"/>
    </source>
</evidence>
<reference evidence="2 3" key="1">
    <citation type="journal article" date="2017" name="Mol. Biol. Evol.">
        <title>The 4-celled Tetrabaena socialis nuclear genome reveals the essential components for genetic control of cell number at the origin of multicellularity in the volvocine lineage.</title>
        <authorList>
            <person name="Featherston J."/>
            <person name="Arakaki Y."/>
            <person name="Hanschen E.R."/>
            <person name="Ferris P.J."/>
            <person name="Michod R.E."/>
            <person name="Olson B.J.S.C."/>
            <person name="Nozaki H."/>
            <person name="Durand P.M."/>
        </authorList>
    </citation>
    <scope>NUCLEOTIDE SEQUENCE [LARGE SCALE GENOMIC DNA]</scope>
    <source>
        <strain evidence="2 3">NIES-571</strain>
    </source>
</reference>
<name>A0A2J7ZN14_9CHLO</name>
<sequence length="841" mass="93633">MIATPTPRKAAGARSSRGLRLVLLALLSCSQHASCAWQPLPKDSGAAGSSAQDVQTRLLHWGSTVTDWDSFTSQLRSSVPCAAGGQAAAGGGAPPRVGYFTRHTGTLWDWMAVAEHLGLNWERRNPHRYAKYGMSGVEADELWRRNGSEMCQPSYDVVVYCDTVVDARPALQGGCAAPMVLQATNRFDWKVKDLAAYMQLMNGTAAASSQVWWITNSPYEALYMSWQGLVLPPERHLMLRPVGATVLPAPTLPPDRAGRFAVVIKGNRRKHPDRDVLLPQLRRLGVEGLVEVYDRQYGGAGALAQHRGVLHLPYQVSIMAMYETLAAGGLFIVPSPPFFRTLCQRYRFGQQFVPLFARAKNQGLNWTEYVEWYHPDFGEALVYFRDWEHLVQLLQTPASDEMWRVKRQAALAVMARVREHSLGGWRKVFGALAEAACTSPAAYGAAGSSAQDVQTRLLHWGSTVTDWDSFTSQLRSSVPCAAGAQAAADGGAPPRVGYFTRHTGTLWDWMAVAEHLGLNWERRNPHRYAKYGMSGVEADELWRRNGSEMCQPSYDVVVYCDTVVDARPALQGGCAAPMVLQATNRFDWKVKDLAAYMQLMNGTAAASSQVWWITNSPYEALYMSWQGLVLPPERHLMLRPVGATVLPAPTLPPDRAGRFAVVIKGNRRKHPDRDVLLPQLRRLGVEGLVEVYDRQYGGAGALAQHRGVLHLPYQVSIMAMYETLAAGGLFIVPSPPFFRTLCQRYRFGQQFVPLFARAKNQGLNWTEYVEWYHPDFGEALVYFRDWEHLVQLLQTPASDEMWRVKRQAALAVMARVREHSLGCWRKVFGALAEAACTSPAA</sequence>
<comment type="caution">
    <text evidence="2">The sequence shown here is derived from an EMBL/GenBank/DDBJ whole genome shotgun (WGS) entry which is preliminary data.</text>
</comment>